<organism evidence="1 2">
    <name type="scientific">Streptomyces dengpaensis</name>
    <dbReference type="NCBI Taxonomy" id="2049881"/>
    <lineage>
        <taxon>Bacteria</taxon>
        <taxon>Bacillati</taxon>
        <taxon>Actinomycetota</taxon>
        <taxon>Actinomycetes</taxon>
        <taxon>Kitasatosporales</taxon>
        <taxon>Streptomycetaceae</taxon>
        <taxon>Streptomyces</taxon>
    </lineage>
</organism>
<reference evidence="1 2" key="1">
    <citation type="submission" date="2018-02" db="EMBL/GenBank/DDBJ databases">
        <title>Complete genome sequence of Streptomyces dengpaensis, the producer of angucyclines.</title>
        <authorList>
            <person name="Yumei L."/>
        </authorList>
    </citation>
    <scope>NUCLEOTIDE SEQUENCE [LARGE SCALE GENOMIC DNA]</scope>
    <source>
        <strain evidence="1 2">XZHG99</strain>
    </source>
</reference>
<name>A0ABM6SNH3_9ACTN</name>
<accession>A0ABM6SNH3</accession>
<gene>
    <name evidence="1" type="ORF">C4B68_10715</name>
</gene>
<dbReference type="Proteomes" id="UP000238413">
    <property type="component" value="Chromosome"/>
</dbReference>
<dbReference type="EMBL" id="CP026652">
    <property type="protein sequence ID" value="AVH56167.1"/>
    <property type="molecule type" value="Genomic_DNA"/>
</dbReference>
<keyword evidence="2" id="KW-1185">Reference proteome</keyword>
<dbReference type="RefSeq" id="WP_099502544.1">
    <property type="nucleotide sequence ID" value="NZ_CP026652.1"/>
</dbReference>
<protein>
    <submittedName>
        <fullName evidence="1">Uncharacterized protein</fullName>
    </submittedName>
</protein>
<sequence length="341" mass="36604">MKVIRRAALYVVTPLALVLAASYSWYRLSDTGKGWRYEDKLATYCDGLIPYEESAAFTGLNTEVGLSYDTRRGFGDDAFSYCRVADMYVTIGLIADDAVGSDTVADDVFDELDSVTTDTLPAALGGGWYGYTDMSNTGIVLPCDNKPASVVVSIAGDASHDNPSEARAMGELAAATAQKAADRWSCEVEQGGRIPVVAAQAEQGSSYVATGTCRGIPIRENEEIHWIQETKATGTAPLEECVLGETKARSEELYYLEAAFGPYAQRLRSETDEPGTPNVDAAIGPNSARATAACPGAGRAIFSIYATEYAYPQKKFLLASLRAYAERSAKQHGCTDLKLPD</sequence>
<proteinExistence type="predicted"/>
<evidence type="ECO:0000313" key="1">
    <source>
        <dbReference type="EMBL" id="AVH56167.1"/>
    </source>
</evidence>
<evidence type="ECO:0000313" key="2">
    <source>
        <dbReference type="Proteomes" id="UP000238413"/>
    </source>
</evidence>